<dbReference type="PROSITE" id="PS00211">
    <property type="entry name" value="ABC_TRANSPORTER_1"/>
    <property type="match status" value="1"/>
</dbReference>
<evidence type="ECO:0000259" key="10">
    <source>
        <dbReference type="PROSITE" id="PS50929"/>
    </source>
</evidence>
<gene>
    <name evidence="11" type="ORF">ACFOEX_03915</name>
</gene>
<keyword evidence="5 11" id="KW-0067">ATP-binding</keyword>
<dbReference type="PANTHER" id="PTHR43394:SF1">
    <property type="entry name" value="ATP-BINDING CASSETTE SUB-FAMILY B MEMBER 10, MITOCHONDRIAL"/>
    <property type="match status" value="1"/>
</dbReference>
<organism evidence="11 12">
    <name type="scientific">Camelimonas abortus</name>
    <dbReference type="NCBI Taxonomy" id="1017184"/>
    <lineage>
        <taxon>Bacteria</taxon>
        <taxon>Pseudomonadati</taxon>
        <taxon>Pseudomonadota</taxon>
        <taxon>Alphaproteobacteria</taxon>
        <taxon>Hyphomicrobiales</taxon>
        <taxon>Chelatococcaceae</taxon>
        <taxon>Camelimonas</taxon>
    </lineage>
</organism>
<comment type="similarity">
    <text evidence="2">Belongs to the ABC transporter superfamily.</text>
</comment>
<dbReference type="SUPFAM" id="SSF52540">
    <property type="entry name" value="P-loop containing nucleoside triphosphate hydrolases"/>
    <property type="match status" value="1"/>
</dbReference>
<dbReference type="InterPro" id="IPR003593">
    <property type="entry name" value="AAA+_ATPase"/>
</dbReference>
<evidence type="ECO:0000256" key="1">
    <source>
        <dbReference type="ARBA" id="ARBA00004651"/>
    </source>
</evidence>
<dbReference type="CDD" id="cd18552">
    <property type="entry name" value="ABC_6TM_MsbA_like"/>
    <property type="match status" value="1"/>
</dbReference>
<sequence>MSKNLKDLVRLPVGGDTAPALKRLWRTQMRQHWRTLAVVLACIALVAGATGLYPVLIKHAFDAFASRDTQVILYAPLFVIAVTSARGFALLAQTVLTNRVVTQIEADMQTELYAHLIDADLAQLDEESPAALTQRFTTDFAFIKEALTRISTVFLRDLAQIIALVVAMLWIDPVLTIVAGVVAPFAAIPIGRIGKKLRRVANSTQEQIGAMAGLVSESLGGARVAKTFRLESYLKERAWKAFDEVRRLKMKAANARGRLDPLLEVGGGVAVAGVLVLIGLRIASGESSVGEFTGFVTALLLAAQPMRSLGNLNAIIQEAMAALTRYYRILDRAPTIVDRPDAKPLVVTKGEIVFDHVSFSYDGKTAALDDVSLRAAPGSVTALVGRSGSGKSTLLALAPRLYDVTSGAVRVDGMDVREATLDSLRRQIAVVSQEVVLFDDTVRANIAFGRPGATDGEIREAARAAAAHDFIMRLPEGYDTRVGHGGSRLSGGERQRVSLARAILKDAPILLLDEATSALDAESEQIVQTALARLMKGRTTLVIAHRLATVRDADQIVVMDGGRVVETGVHAALLERGGLYARLCRMQLADDGAPAARPDAGALLAADNAVDKQV</sequence>
<name>A0ABV7LD24_9HYPH</name>
<dbReference type="Gene3D" id="3.40.50.300">
    <property type="entry name" value="P-loop containing nucleotide triphosphate hydrolases"/>
    <property type="match status" value="1"/>
</dbReference>
<comment type="caution">
    <text evidence="11">The sequence shown here is derived from an EMBL/GenBank/DDBJ whole genome shotgun (WGS) entry which is preliminary data.</text>
</comment>
<dbReference type="InterPro" id="IPR039421">
    <property type="entry name" value="Type_1_exporter"/>
</dbReference>
<dbReference type="Pfam" id="PF00005">
    <property type="entry name" value="ABC_tran"/>
    <property type="match status" value="1"/>
</dbReference>
<protein>
    <submittedName>
        <fullName evidence="11">ABC transporter ATP-binding protein</fullName>
    </submittedName>
</protein>
<evidence type="ECO:0000313" key="12">
    <source>
        <dbReference type="Proteomes" id="UP001595536"/>
    </source>
</evidence>
<dbReference type="Pfam" id="PF00664">
    <property type="entry name" value="ABC_membrane"/>
    <property type="match status" value="1"/>
</dbReference>
<feature type="domain" description="ABC transmembrane type-1" evidence="10">
    <location>
        <begin position="37"/>
        <end position="318"/>
    </location>
</feature>
<dbReference type="EMBL" id="JBHRUV010000017">
    <property type="protein sequence ID" value="MFC3265513.1"/>
    <property type="molecule type" value="Genomic_DNA"/>
</dbReference>
<evidence type="ECO:0000256" key="8">
    <source>
        <dbReference type="SAM" id="Phobius"/>
    </source>
</evidence>
<evidence type="ECO:0000256" key="2">
    <source>
        <dbReference type="ARBA" id="ARBA00005417"/>
    </source>
</evidence>
<feature type="domain" description="ABC transporter" evidence="9">
    <location>
        <begin position="352"/>
        <end position="586"/>
    </location>
</feature>
<evidence type="ECO:0000256" key="5">
    <source>
        <dbReference type="ARBA" id="ARBA00022840"/>
    </source>
</evidence>
<dbReference type="InterPro" id="IPR003439">
    <property type="entry name" value="ABC_transporter-like_ATP-bd"/>
</dbReference>
<comment type="subcellular location">
    <subcellularLocation>
        <location evidence="1">Cell membrane</location>
        <topology evidence="1">Multi-pass membrane protein</topology>
    </subcellularLocation>
</comment>
<dbReference type="RefSeq" id="WP_376831637.1">
    <property type="nucleotide sequence ID" value="NZ_JBHLWR010000006.1"/>
</dbReference>
<evidence type="ECO:0000256" key="4">
    <source>
        <dbReference type="ARBA" id="ARBA00022741"/>
    </source>
</evidence>
<proteinExistence type="inferred from homology"/>
<keyword evidence="6 8" id="KW-1133">Transmembrane helix</keyword>
<dbReference type="SUPFAM" id="SSF90123">
    <property type="entry name" value="ABC transporter transmembrane region"/>
    <property type="match status" value="1"/>
</dbReference>
<dbReference type="Gene3D" id="1.20.1560.10">
    <property type="entry name" value="ABC transporter type 1, transmembrane domain"/>
    <property type="match status" value="1"/>
</dbReference>
<reference evidence="12" key="1">
    <citation type="journal article" date="2019" name="Int. J. Syst. Evol. Microbiol.">
        <title>The Global Catalogue of Microorganisms (GCM) 10K type strain sequencing project: providing services to taxonomists for standard genome sequencing and annotation.</title>
        <authorList>
            <consortium name="The Broad Institute Genomics Platform"/>
            <consortium name="The Broad Institute Genome Sequencing Center for Infectious Disease"/>
            <person name="Wu L."/>
            <person name="Ma J."/>
        </authorList>
    </citation>
    <scope>NUCLEOTIDE SEQUENCE [LARGE SCALE GENOMIC DNA]</scope>
    <source>
        <strain evidence="12">CCM 7941</strain>
    </source>
</reference>
<dbReference type="PROSITE" id="PS50893">
    <property type="entry name" value="ABC_TRANSPORTER_2"/>
    <property type="match status" value="1"/>
</dbReference>
<evidence type="ECO:0000256" key="7">
    <source>
        <dbReference type="ARBA" id="ARBA00023136"/>
    </source>
</evidence>
<feature type="transmembrane region" description="Helical" evidence="8">
    <location>
        <begin position="33"/>
        <end position="56"/>
    </location>
</feature>
<dbReference type="PANTHER" id="PTHR43394">
    <property type="entry name" value="ATP-DEPENDENT PERMEASE MDL1, MITOCHONDRIAL"/>
    <property type="match status" value="1"/>
</dbReference>
<keyword evidence="3 8" id="KW-0812">Transmembrane</keyword>
<evidence type="ECO:0000313" key="11">
    <source>
        <dbReference type="EMBL" id="MFC3265513.1"/>
    </source>
</evidence>
<evidence type="ECO:0000256" key="6">
    <source>
        <dbReference type="ARBA" id="ARBA00022989"/>
    </source>
</evidence>
<dbReference type="SMART" id="SM00382">
    <property type="entry name" value="AAA"/>
    <property type="match status" value="1"/>
</dbReference>
<feature type="transmembrane region" description="Helical" evidence="8">
    <location>
        <begin position="71"/>
        <end position="92"/>
    </location>
</feature>
<accession>A0ABV7LD24</accession>
<dbReference type="InterPro" id="IPR036640">
    <property type="entry name" value="ABC1_TM_sf"/>
</dbReference>
<dbReference type="InterPro" id="IPR017871">
    <property type="entry name" value="ABC_transporter-like_CS"/>
</dbReference>
<keyword evidence="12" id="KW-1185">Reference proteome</keyword>
<dbReference type="PROSITE" id="PS50929">
    <property type="entry name" value="ABC_TM1F"/>
    <property type="match status" value="1"/>
</dbReference>
<dbReference type="InterPro" id="IPR027417">
    <property type="entry name" value="P-loop_NTPase"/>
</dbReference>
<evidence type="ECO:0000256" key="3">
    <source>
        <dbReference type="ARBA" id="ARBA00022692"/>
    </source>
</evidence>
<dbReference type="GO" id="GO:0005524">
    <property type="term" value="F:ATP binding"/>
    <property type="evidence" value="ECO:0007669"/>
    <property type="project" value="UniProtKB-KW"/>
</dbReference>
<evidence type="ECO:0000259" key="9">
    <source>
        <dbReference type="PROSITE" id="PS50893"/>
    </source>
</evidence>
<dbReference type="Proteomes" id="UP001595536">
    <property type="component" value="Unassembled WGS sequence"/>
</dbReference>
<dbReference type="InterPro" id="IPR011527">
    <property type="entry name" value="ABC1_TM_dom"/>
</dbReference>
<keyword evidence="7 8" id="KW-0472">Membrane</keyword>
<keyword evidence="4" id="KW-0547">Nucleotide-binding</keyword>